<evidence type="ECO:0000313" key="2">
    <source>
        <dbReference type="EMBL" id="KAG6772793.1"/>
    </source>
</evidence>
<dbReference type="AlphaFoldDB" id="A0A8X7ZK08"/>
<feature type="transmembrane region" description="Helical" evidence="1">
    <location>
        <begin position="21"/>
        <end position="39"/>
    </location>
</feature>
<protein>
    <submittedName>
        <fullName evidence="2">Uncharacterized protein</fullName>
    </submittedName>
</protein>
<accession>A0A8X7ZK08</accession>
<name>A0A8X7ZK08_POPTO</name>
<dbReference type="Proteomes" id="UP000886885">
    <property type="component" value="Chromosome 6A"/>
</dbReference>
<evidence type="ECO:0000256" key="1">
    <source>
        <dbReference type="SAM" id="Phobius"/>
    </source>
</evidence>
<sequence length="72" mass="7888">MKKYTGYSLLRDAETFFLEQELLLATFFIFCVATSNIGFGDASKHFNVLSFGAVGDGKTDDSPVNTLTLISL</sequence>
<keyword evidence="1" id="KW-1133">Transmembrane helix</keyword>
<keyword evidence="1" id="KW-0472">Membrane</keyword>
<gene>
    <name evidence="2" type="ORF">POTOM_024214</name>
</gene>
<evidence type="ECO:0000313" key="3">
    <source>
        <dbReference type="Proteomes" id="UP000886885"/>
    </source>
</evidence>
<comment type="caution">
    <text evidence="2">The sequence shown here is derived from an EMBL/GenBank/DDBJ whole genome shotgun (WGS) entry which is preliminary data.</text>
</comment>
<proteinExistence type="predicted"/>
<keyword evidence="3" id="KW-1185">Reference proteome</keyword>
<keyword evidence="1" id="KW-0812">Transmembrane</keyword>
<reference evidence="2" key="1">
    <citation type="journal article" date="2020" name="bioRxiv">
        <title>Hybrid origin of Populus tomentosa Carr. identified through genome sequencing and phylogenomic analysis.</title>
        <authorList>
            <person name="An X."/>
            <person name="Gao K."/>
            <person name="Chen Z."/>
            <person name="Li J."/>
            <person name="Yang X."/>
            <person name="Yang X."/>
            <person name="Zhou J."/>
            <person name="Guo T."/>
            <person name="Zhao T."/>
            <person name="Huang S."/>
            <person name="Miao D."/>
            <person name="Khan W.U."/>
            <person name="Rao P."/>
            <person name="Ye M."/>
            <person name="Lei B."/>
            <person name="Liao W."/>
            <person name="Wang J."/>
            <person name="Ji L."/>
            <person name="Li Y."/>
            <person name="Guo B."/>
            <person name="Mustafa N.S."/>
            <person name="Li S."/>
            <person name="Yun Q."/>
            <person name="Keller S.R."/>
            <person name="Mao J."/>
            <person name="Zhang R."/>
            <person name="Strauss S.H."/>
        </authorList>
    </citation>
    <scope>NUCLEOTIDE SEQUENCE</scope>
    <source>
        <strain evidence="2">GM15</strain>
        <tissue evidence="2">Leaf</tissue>
    </source>
</reference>
<organism evidence="2 3">
    <name type="scientific">Populus tomentosa</name>
    <name type="common">Chinese white poplar</name>
    <dbReference type="NCBI Taxonomy" id="118781"/>
    <lineage>
        <taxon>Eukaryota</taxon>
        <taxon>Viridiplantae</taxon>
        <taxon>Streptophyta</taxon>
        <taxon>Embryophyta</taxon>
        <taxon>Tracheophyta</taxon>
        <taxon>Spermatophyta</taxon>
        <taxon>Magnoliopsida</taxon>
        <taxon>eudicotyledons</taxon>
        <taxon>Gunneridae</taxon>
        <taxon>Pentapetalae</taxon>
        <taxon>rosids</taxon>
        <taxon>fabids</taxon>
        <taxon>Malpighiales</taxon>
        <taxon>Salicaceae</taxon>
        <taxon>Saliceae</taxon>
        <taxon>Populus</taxon>
    </lineage>
</organism>
<dbReference type="OrthoDB" id="187139at2759"/>
<dbReference type="EMBL" id="JAAWWB010000011">
    <property type="protein sequence ID" value="KAG6772793.1"/>
    <property type="molecule type" value="Genomic_DNA"/>
</dbReference>